<protein>
    <submittedName>
        <fullName evidence="1">Uncharacterized protein</fullName>
    </submittedName>
</protein>
<feature type="non-terminal residue" evidence="1">
    <location>
        <position position="72"/>
    </location>
</feature>
<dbReference type="EMBL" id="LAZR01060386">
    <property type="protein sequence ID" value="KKK65785.1"/>
    <property type="molecule type" value="Genomic_DNA"/>
</dbReference>
<comment type="caution">
    <text evidence="1">The sequence shown here is derived from an EMBL/GenBank/DDBJ whole genome shotgun (WGS) entry which is preliminary data.</text>
</comment>
<reference evidence="1" key="1">
    <citation type="journal article" date="2015" name="Nature">
        <title>Complex archaea that bridge the gap between prokaryotes and eukaryotes.</title>
        <authorList>
            <person name="Spang A."/>
            <person name="Saw J.H."/>
            <person name="Jorgensen S.L."/>
            <person name="Zaremba-Niedzwiedzka K."/>
            <person name="Martijn J."/>
            <person name="Lind A.E."/>
            <person name="van Eijk R."/>
            <person name="Schleper C."/>
            <person name="Guy L."/>
            <person name="Ettema T.J."/>
        </authorList>
    </citation>
    <scope>NUCLEOTIDE SEQUENCE</scope>
</reference>
<organism evidence="1">
    <name type="scientific">marine sediment metagenome</name>
    <dbReference type="NCBI Taxonomy" id="412755"/>
    <lineage>
        <taxon>unclassified sequences</taxon>
        <taxon>metagenomes</taxon>
        <taxon>ecological metagenomes</taxon>
    </lineage>
</organism>
<accession>A0A0F8XWZ3</accession>
<evidence type="ECO:0000313" key="1">
    <source>
        <dbReference type="EMBL" id="KKK65785.1"/>
    </source>
</evidence>
<proteinExistence type="predicted"/>
<name>A0A0F8XWZ3_9ZZZZ</name>
<gene>
    <name evidence="1" type="ORF">LCGC14_2970630</name>
</gene>
<dbReference type="AlphaFoldDB" id="A0A0F8XWZ3"/>
<sequence>MNTKLYKQVYALAAELLEAAEADDDPLFDRLYEQLRALCYEHEADEVKNHPVQWETLADFTGDCSEALDIYA</sequence>